<evidence type="ECO:0000256" key="2">
    <source>
        <dbReference type="ARBA" id="ARBA00022670"/>
    </source>
</evidence>
<gene>
    <name evidence="7" type="ORF">KPNN133_017</name>
</gene>
<keyword evidence="2" id="KW-0645">Protease</keyword>
<dbReference type="PANTHER" id="PTHR33209">
    <property type="entry name" value="PROTEASE 4"/>
    <property type="match status" value="1"/>
</dbReference>
<evidence type="ECO:0000313" key="7">
    <source>
        <dbReference type="EMBL" id="ASW27636.1"/>
    </source>
</evidence>
<dbReference type="Pfam" id="PF01343">
    <property type="entry name" value="Peptidase_S49"/>
    <property type="match status" value="1"/>
</dbReference>
<name>A0A248XD65_9CAUD</name>
<feature type="compositionally biased region" description="Acidic residues" evidence="5">
    <location>
        <begin position="289"/>
        <end position="300"/>
    </location>
</feature>
<dbReference type="GO" id="GO:0006508">
    <property type="term" value="P:proteolysis"/>
    <property type="evidence" value="ECO:0007669"/>
    <property type="project" value="UniProtKB-KW"/>
</dbReference>
<keyword evidence="4" id="KW-0720">Serine protease</keyword>
<evidence type="ECO:0000256" key="3">
    <source>
        <dbReference type="ARBA" id="ARBA00022801"/>
    </source>
</evidence>
<dbReference type="PANTHER" id="PTHR33209:SF1">
    <property type="entry name" value="PEPTIDASE S49 DOMAIN-CONTAINING PROTEIN"/>
    <property type="match status" value="1"/>
</dbReference>
<dbReference type="Gene3D" id="3.90.226.10">
    <property type="entry name" value="2-enoyl-CoA Hydratase, Chain A, domain 1"/>
    <property type="match status" value="1"/>
</dbReference>
<keyword evidence="3" id="KW-0378">Hydrolase</keyword>
<evidence type="ECO:0000259" key="6">
    <source>
        <dbReference type="Pfam" id="PF01343"/>
    </source>
</evidence>
<dbReference type="InterPro" id="IPR033855">
    <property type="entry name" value="Protein_C"/>
</dbReference>
<feature type="region of interest" description="Disordered" evidence="5">
    <location>
        <begin position="286"/>
        <end position="305"/>
    </location>
</feature>
<comment type="similarity">
    <text evidence="1">Belongs to the peptidase S49 family.</text>
</comment>
<dbReference type="GO" id="GO:0008236">
    <property type="term" value="F:serine-type peptidase activity"/>
    <property type="evidence" value="ECO:0007669"/>
    <property type="project" value="UniProtKB-KW"/>
</dbReference>
<reference evidence="7 8" key="1">
    <citation type="submission" date="2017-07" db="EMBL/GenBank/DDBJ databases">
        <title>Complete Genome Sequence of the Klebsiella phage YMC16/01/N133_KPN_BP.</title>
        <authorList>
            <person name="Jeon J."/>
            <person name="Yong D."/>
            <person name="Lee K."/>
        </authorList>
    </citation>
    <scope>NUCLEOTIDE SEQUENCE [LARGE SCALE GENOMIC DNA]</scope>
</reference>
<protein>
    <submittedName>
        <fullName evidence="7">Putative signal peptide peptidase A</fullName>
    </submittedName>
</protein>
<proteinExistence type="inferred from homology"/>
<dbReference type="InterPro" id="IPR029045">
    <property type="entry name" value="ClpP/crotonase-like_dom_sf"/>
</dbReference>
<dbReference type="EMBL" id="MF476925">
    <property type="protein sequence ID" value="ASW27636.1"/>
    <property type="molecule type" value="Genomic_DNA"/>
</dbReference>
<keyword evidence="8" id="KW-1185">Reference proteome</keyword>
<dbReference type="Proteomes" id="UP000221999">
    <property type="component" value="Segment"/>
</dbReference>
<dbReference type="Gene3D" id="6.20.330.10">
    <property type="match status" value="1"/>
</dbReference>
<evidence type="ECO:0000256" key="5">
    <source>
        <dbReference type="SAM" id="MobiDB-lite"/>
    </source>
</evidence>
<accession>A0A248XD65</accession>
<dbReference type="CDD" id="cd07022">
    <property type="entry name" value="S49_Sppa_36K_type"/>
    <property type="match status" value="1"/>
</dbReference>
<evidence type="ECO:0000256" key="4">
    <source>
        <dbReference type="ARBA" id="ARBA00022825"/>
    </source>
</evidence>
<evidence type="ECO:0000256" key="1">
    <source>
        <dbReference type="ARBA" id="ARBA00008683"/>
    </source>
</evidence>
<feature type="region of interest" description="Disordered" evidence="5">
    <location>
        <begin position="394"/>
        <end position="414"/>
    </location>
</feature>
<feature type="domain" description="Peptidase S49" evidence="6">
    <location>
        <begin position="144"/>
        <end position="282"/>
    </location>
</feature>
<dbReference type="SUPFAM" id="SSF52096">
    <property type="entry name" value="ClpP/crotonase"/>
    <property type="match status" value="1"/>
</dbReference>
<dbReference type="InterPro" id="IPR002142">
    <property type="entry name" value="Peptidase_S49"/>
</dbReference>
<evidence type="ECO:0000313" key="8">
    <source>
        <dbReference type="Proteomes" id="UP000221999"/>
    </source>
</evidence>
<organism evidence="7 8">
    <name type="scientific">Klebsiella phage YMC16/01/N133_KPN_BP</name>
    <dbReference type="NCBI Taxonomy" id="2026102"/>
    <lineage>
        <taxon>Viruses</taxon>
        <taxon>Duplodnaviria</taxon>
        <taxon>Heunggongvirae</taxon>
        <taxon>Uroviricota</taxon>
        <taxon>Caudoviricetes</taxon>
        <taxon>Casjensviridae</taxon>
        <taxon>Seodaemunguvirus</taxon>
        <taxon>Seodaemunguvirus YMC16-01N133</taxon>
    </lineage>
</organism>
<sequence length="431" mass="46275">MSNIWATRVANQPVMVGIAGADWLQQHLNGAAMASAQLDTRLSADTPVMQDDFWPSKDSWLSYFRPYNVSQGTLYVPIKGMLVHDYGYALGDWLTGYTYIAKAFERGMEDPEVERIAMVISSGGGEVAGNFDLVDKIFSMRGPKPIQAFVNEAAYSAAYSLASAADKISMTRTAGVGSIGVVTAHVDYSELYKDAGIKVTFIHAGDHKVDGNPYEPLPEEVKKRMQARIDSMYDIFVSTVARNRGVDEKAIRDTEALTYSASDAISVGLADEVLPFEEAVAAFSGALTDDPEVDPDENSGDENMSFTQEDLDNARADGVTQGKAEGATAERARIQGILTAEAATNRREVAFHLALNTNQSVEEATALLAITPEQAAAPATTTPAANAFEQAMAHGNPNIQPGGDNAEAAEQDESAKTLAEFRAVNGLNKKD</sequence>